<evidence type="ECO:0000313" key="4">
    <source>
        <dbReference type="Proteomes" id="UP000000305"/>
    </source>
</evidence>
<reference evidence="3 4" key="1">
    <citation type="journal article" date="2011" name="Science">
        <title>The ecoresponsive genome of Daphnia pulex.</title>
        <authorList>
            <person name="Colbourne J.K."/>
            <person name="Pfrender M.E."/>
            <person name="Gilbert D."/>
            <person name="Thomas W.K."/>
            <person name="Tucker A."/>
            <person name="Oakley T.H."/>
            <person name="Tokishita S."/>
            <person name="Aerts A."/>
            <person name="Arnold G.J."/>
            <person name="Basu M.K."/>
            <person name="Bauer D.J."/>
            <person name="Caceres C.E."/>
            <person name="Carmel L."/>
            <person name="Casola C."/>
            <person name="Choi J.H."/>
            <person name="Detter J.C."/>
            <person name="Dong Q."/>
            <person name="Dusheyko S."/>
            <person name="Eads B.D."/>
            <person name="Frohlich T."/>
            <person name="Geiler-Samerotte K.A."/>
            <person name="Gerlach D."/>
            <person name="Hatcher P."/>
            <person name="Jogdeo S."/>
            <person name="Krijgsveld J."/>
            <person name="Kriventseva E.V."/>
            <person name="Kultz D."/>
            <person name="Laforsch C."/>
            <person name="Lindquist E."/>
            <person name="Lopez J."/>
            <person name="Manak J.R."/>
            <person name="Muller J."/>
            <person name="Pangilinan J."/>
            <person name="Patwardhan R.P."/>
            <person name="Pitluck S."/>
            <person name="Pritham E.J."/>
            <person name="Rechtsteiner A."/>
            <person name="Rho M."/>
            <person name="Rogozin I.B."/>
            <person name="Sakarya O."/>
            <person name="Salamov A."/>
            <person name="Schaack S."/>
            <person name="Shapiro H."/>
            <person name="Shiga Y."/>
            <person name="Skalitzky C."/>
            <person name="Smith Z."/>
            <person name="Souvorov A."/>
            <person name="Sung W."/>
            <person name="Tang Z."/>
            <person name="Tsuchiya D."/>
            <person name="Tu H."/>
            <person name="Vos H."/>
            <person name="Wang M."/>
            <person name="Wolf Y.I."/>
            <person name="Yamagata H."/>
            <person name="Yamada T."/>
            <person name="Ye Y."/>
            <person name="Shaw J.R."/>
            <person name="Andrews J."/>
            <person name="Crease T.J."/>
            <person name="Tang H."/>
            <person name="Lucas S.M."/>
            <person name="Robertson H.M."/>
            <person name="Bork P."/>
            <person name="Koonin E.V."/>
            <person name="Zdobnov E.M."/>
            <person name="Grigoriev I.V."/>
            <person name="Lynch M."/>
            <person name="Boore J.L."/>
        </authorList>
    </citation>
    <scope>NUCLEOTIDE SEQUENCE [LARGE SCALE GENOMIC DNA]</scope>
</reference>
<dbReference type="KEGG" id="dpx:DAPPUDRAFT_95129"/>
<keyword evidence="2" id="KW-0732">Signal</keyword>
<dbReference type="EMBL" id="GL732524">
    <property type="protein sequence ID" value="EFX89458.1"/>
    <property type="molecule type" value="Genomic_DNA"/>
</dbReference>
<gene>
    <name evidence="3" type="ORF">DAPPUDRAFT_95129</name>
</gene>
<dbReference type="Proteomes" id="UP000000305">
    <property type="component" value="Unassembled WGS sequence"/>
</dbReference>
<feature type="region of interest" description="Disordered" evidence="1">
    <location>
        <begin position="54"/>
        <end position="90"/>
    </location>
</feature>
<organism evidence="3 4">
    <name type="scientific">Daphnia pulex</name>
    <name type="common">Water flea</name>
    <dbReference type="NCBI Taxonomy" id="6669"/>
    <lineage>
        <taxon>Eukaryota</taxon>
        <taxon>Metazoa</taxon>
        <taxon>Ecdysozoa</taxon>
        <taxon>Arthropoda</taxon>
        <taxon>Crustacea</taxon>
        <taxon>Branchiopoda</taxon>
        <taxon>Diplostraca</taxon>
        <taxon>Cladocera</taxon>
        <taxon>Anomopoda</taxon>
        <taxon>Daphniidae</taxon>
        <taxon>Daphnia</taxon>
    </lineage>
</organism>
<evidence type="ECO:0000313" key="3">
    <source>
        <dbReference type="EMBL" id="EFX89458.1"/>
    </source>
</evidence>
<name>E9FU03_DAPPU</name>
<sequence>MGLLWCGLGMGWPLTGWLAVSSEDEGEERNENSWQLQFPLSCVRIESLCDSVGSGGKSLNPNGKRQQHSTAQHTIPAGRDREEEEDGGSEKFRMFWQRRKRFFPQQQPNDCCVVQQQRQSL</sequence>
<protein>
    <recommendedName>
        <fullName evidence="5">Secreted protein</fullName>
    </recommendedName>
</protein>
<feature type="chain" id="PRO_5003240558" description="Secreted protein" evidence="2">
    <location>
        <begin position="23"/>
        <end position="121"/>
    </location>
</feature>
<dbReference type="InParanoid" id="E9FU03"/>
<accession>E9FU03</accession>
<dbReference type="HOGENOM" id="CLU_2040404_0_0_1"/>
<evidence type="ECO:0000256" key="1">
    <source>
        <dbReference type="SAM" id="MobiDB-lite"/>
    </source>
</evidence>
<keyword evidence="4" id="KW-1185">Reference proteome</keyword>
<proteinExistence type="predicted"/>
<evidence type="ECO:0000256" key="2">
    <source>
        <dbReference type="SAM" id="SignalP"/>
    </source>
</evidence>
<feature type="compositionally biased region" description="Polar residues" evidence="1">
    <location>
        <begin position="57"/>
        <end position="73"/>
    </location>
</feature>
<evidence type="ECO:0008006" key="5">
    <source>
        <dbReference type="Google" id="ProtNLM"/>
    </source>
</evidence>
<feature type="signal peptide" evidence="2">
    <location>
        <begin position="1"/>
        <end position="22"/>
    </location>
</feature>
<dbReference type="AlphaFoldDB" id="E9FU03"/>